<dbReference type="InterPro" id="IPR007471">
    <property type="entry name" value="N-end_Aminoacyl_Trfase_N"/>
</dbReference>
<comment type="catalytic activity">
    <reaction evidence="4">
        <text>N-terminal L-glutamyl-[protein] + L-leucyl-tRNA(Leu) = N-terminal L-leucyl-L-glutamyl-[protein] + tRNA(Leu) + H(+)</text>
        <dbReference type="Rhea" id="RHEA:50412"/>
        <dbReference type="Rhea" id="RHEA-COMP:9613"/>
        <dbReference type="Rhea" id="RHEA-COMP:9622"/>
        <dbReference type="Rhea" id="RHEA-COMP:12664"/>
        <dbReference type="Rhea" id="RHEA-COMP:12668"/>
        <dbReference type="ChEBI" id="CHEBI:15378"/>
        <dbReference type="ChEBI" id="CHEBI:64721"/>
        <dbReference type="ChEBI" id="CHEBI:78442"/>
        <dbReference type="ChEBI" id="CHEBI:78494"/>
        <dbReference type="ChEBI" id="CHEBI:133041"/>
        <dbReference type="EC" id="2.3.2.29"/>
    </reaction>
</comment>
<dbReference type="InterPro" id="IPR030700">
    <property type="entry name" value="N-end_Aminoacyl_Trfase"/>
</dbReference>
<keyword evidence="1 4" id="KW-0963">Cytoplasm</keyword>
<evidence type="ECO:0000313" key="8">
    <source>
        <dbReference type="Proteomes" id="UP000184139"/>
    </source>
</evidence>
<dbReference type="Pfam" id="PF04376">
    <property type="entry name" value="ATE_N"/>
    <property type="match status" value="1"/>
</dbReference>
<dbReference type="NCBIfam" id="NF002346">
    <property type="entry name" value="PRK01305.2-3"/>
    <property type="match status" value="1"/>
</dbReference>
<sequence length="247" mass="29313">MSWYDRQCSLEIARLERQLDRYFVNMRMDCPYQLPYTATFYQALFGPLTDHVMELFLAAGYRRNGNSLYTMRCTSCSACIPIRLHPGEFSMNRSQRRVLRKNNDLSVHFNSVQMNDENLQLCERFLRQRYPQKNNTALGYYSGFFLNHIVTSLELHYRLDGRLIGNGIIDIGENWLNAVYFYFDPDEAQRSLGTFNILTMVDFCLQKRIDYLYLGYYIAGVPAMDYKARFRPHYLKKGETWQRCDEC</sequence>
<dbReference type="EMBL" id="FQXS01000007">
    <property type="protein sequence ID" value="SHH72223.1"/>
    <property type="molecule type" value="Genomic_DNA"/>
</dbReference>
<evidence type="ECO:0000259" key="5">
    <source>
        <dbReference type="Pfam" id="PF04376"/>
    </source>
</evidence>
<dbReference type="AlphaFoldDB" id="A0A1M5VBC2"/>
<evidence type="ECO:0000259" key="6">
    <source>
        <dbReference type="Pfam" id="PF04377"/>
    </source>
</evidence>
<dbReference type="EC" id="2.3.2.29" evidence="4"/>
<comment type="similarity">
    <text evidence="4">Belongs to the R-transferase family. Bpt subfamily.</text>
</comment>
<dbReference type="RefSeq" id="WP_073374997.1">
    <property type="nucleotide sequence ID" value="NZ_FQXS01000007.1"/>
</dbReference>
<dbReference type="PANTHER" id="PTHR21367">
    <property type="entry name" value="ARGININE-TRNA-PROTEIN TRANSFERASE 1"/>
    <property type="match status" value="1"/>
</dbReference>
<dbReference type="STRING" id="1121409.SAMN02745124_01617"/>
<reference evidence="7 8" key="1">
    <citation type="submission" date="2016-11" db="EMBL/GenBank/DDBJ databases">
        <authorList>
            <person name="Jaros S."/>
            <person name="Januszkiewicz K."/>
            <person name="Wedrychowicz H."/>
        </authorList>
    </citation>
    <scope>NUCLEOTIDE SEQUENCE [LARGE SCALE GENOMIC DNA]</scope>
    <source>
        <strain evidence="7 8">DSM 9705</strain>
    </source>
</reference>
<dbReference type="GO" id="GO:0004057">
    <property type="term" value="F:arginyl-tRNA--protein transferase activity"/>
    <property type="evidence" value="ECO:0007669"/>
    <property type="project" value="InterPro"/>
</dbReference>
<keyword evidence="2 4" id="KW-0808">Transferase</keyword>
<keyword evidence="8" id="KW-1185">Reference proteome</keyword>
<dbReference type="Proteomes" id="UP000184139">
    <property type="component" value="Unassembled WGS sequence"/>
</dbReference>
<dbReference type="HAMAP" id="MF_00689">
    <property type="entry name" value="Bpt"/>
    <property type="match status" value="1"/>
</dbReference>
<accession>A0A1M5VBC2</accession>
<comment type="catalytic activity">
    <reaction evidence="4">
        <text>N-terminal L-aspartyl-[protein] + L-leucyl-tRNA(Leu) = N-terminal L-leucyl-L-aspartyl-[protein] + tRNA(Leu) + H(+)</text>
        <dbReference type="Rhea" id="RHEA:50420"/>
        <dbReference type="Rhea" id="RHEA-COMP:9613"/>
        <dbReference type="Rhea" id="RHEA-COMP:9622"/>
        <dbReference type="Rhea" id="RHEA-COMP:12669"/>
        <dbReference type="Rhea" id="RHEA-COMP:12674"/>
        <dbReference type="ChEBI" id="CHEBI:15378"/>
        <dbReference type="ChEBI" id="CHEBI:64720"/>
        <dbReference type="ChEBI" id="CHEBI:78442"/>
        <dbReference type="ChEBI" id="CHEBI:78494"/>
        <dbReference type="ChEBI" id="CHEBI:133042"/>
        <dbReference type="EC" id="2.3.2.29"/>
    </reaction>
</comment>
<dbReference type="PIRSF" id="PIRSF037208">
    <property type="entry name" value="ATE_pro_prd"/>
    <property type="match status" value="1"/>
</dbReference>
<dbReference type="GO" id="GO:0071596">
    <property type="term" value="P:ubiquitin-dependent protein catabolic process via the N-end rule pathway"/>
    <property type="evidence" value="ECO:0007669"/>
    <property type="project" value="InterPro"/>
</dbReference>
<evidence type="ECO:0000256" key="1">
    <source>
        <dbReference type="ARBA" id="ARBA00022490"/>
    </source>
</evidence>
<dbReference type="InterPro" id="IPR016181">
    <property type="entry name" value="Acyl_CoA_acyltransferase"/>
</dbReference>
<proteinExistence type="inferred from homology"/>
<dbReference type="PANTHER" id="PTHR21367:SF1">
    <property type="entry name" value="ARGINYL-TRNA--PROTEIN TRANSFERASE 1"/>
    <property type="match status" value="1"/>
</dbReference>
<dbReference type="InterPro" id="IPR017138">
    <property type="entry name" value="Asp_Glu_LeuTrfase"/>
</dbReference>
<dbReference type="GO" id="GO:0005737">
    <property type="term" value="C:cytoplasm"/>
    <property type="evidence" value="ECO:0007669"/>
    <property type="project" value="UniProtKB-SubCell"/>
</dbReference>
<evidence type="ECO:0000256" key="2">
    <source>
        <dbReference type="ARBA" id="ARBA00022679"/>
    </source>
</evidence>
<feature type="domain" description="N-end aminoacyl transferase N-terminal" evidence="5">
    <location>
        <begin position="29"/>
        <end position="97"/>
    </location>
</feature>
<organism evidence="7 8">
    <name type="scientific">Desulfofustis glycolicus DSM 9705</name>
    <dbReference type="NCBI Taxonomy" id="1121409"/>
    <lineage>
        <taxon>Bacteria</taxon>
        <taxon>Pseudomonadati</taxon>
        <taxon>Thermodesulfobacteriota</taxon>
        <taxon>Desulfobulbia</taxon>
        <taxon>Desulfobulbales</taxon>
        <taxon>Desulfocapsaceae</taxon>
        <taxon>Desulfofustis</taxon>
    </lineage>
</organism>
<dbReference type="Pfam" id="PF04377">
    <property type="entry name" value="ATE_C"/>
    <property type="match status" value="1"/>
</dbReference>
<evidence type="ECO:0000313" key="7">
    <source>
        <dbReference type="EMBL" id="SHH72223.1"/>
    </source>
</evidence>
<name>A0A1M5VBC2_9BACT</name>
<dbReference type="InterPro" id="IPR007472">
    <property type="entry name" value="N-end_Aminoacyl_Trfase_C"/>
</dbReference>
<dbReference type="SUPFAM" id="SSF55729">
    <property type="entry name" value="Acyl-CoA N-acyltransferases (Nat)"/>
    <property type="match status" value="1"/>
</dbReference>
<gene>
    <name evidence="4" type="primary">bpt</name>
    <name evidence="7" type="ORF">SAMN02745124_01617</name>
</gene>
<keyword evidence="3 4" id="KW-0012">Acyltransferase</keyword>
<protein>
    <recommendedName>
        <fullName evidence="4">Aspartate/glutamate leucyltransferase</fullName>
        <ecNumber evidence="4">2.3.2.29</ecNumber>
    </recommendedName>
</protein>
<evidence type="ECO:0000256" key="4">
    <source>
        <dbReference type="HAMAP-Rule" id="MF_00689"/>
    </source>
</evidence>
<feature type="domain" description="N-end rule aminoacyl transferase C-terminal" evidence="6">
    <location>
        <begin position="117"/>
        <end position="235"/>
    </location>
</feature>
<comment type="subcellular location">
    <subcellularLocation>
        <location evidence="4">Cytoplasm</location>
    </subcellularLocation>
</comment>
<dbReference type="GO" id="GO:0008914">
    <property type="term" value="F:leucyl-tRNA--protein transferase activity"/>
    <property type="evidence" value="ECO:0007669"/>
    <property type="project" value="UniProtKB-UniRule"/>
</dbReference>
<comment type="function">
    <text evidence="4">Functions in the N-end rule pathway of protein degradation where it conjugates Leu from its aminoacyl-tRNA to the N-termini of proteins containing an N-terminal aspartate or glutamate.</text>
</comment>
<dbReference type="OrthoDB" id="9782022at2"/>
<evidence type="ECO:0000256" key="3">
    <source>
        <dbReference type="ARBA" id="ARBA00023315"/>
    </source>
</evidence>